<dbReference type="Proteomes" id="UP001208689">
    <property type="component" value="Chromosome"/>
</dbReference>
<dbReference type="SUPFAM" id="SSF52172">
    <property type="entry name" value="CheY-like"/>
    <property type="match status" value="1"/>
</dbReference>
<evidence type="ECO:0000259" key="2">
    <source>
        <dbReference type="PROSITE" id="PS50110"/>
    </source>
</evidence>
<dbReference type="EMBL" id="CP104013">
    <property type="protein sequence ID" value="UYP48488.1"/>
    <property type="molecule type" value="Genomic_DNA"/>
</dbReference>
<evidence type="ECO:0000313" key="3">
    <source>
        <dbReference type="EMBL" id="UYP48488.1"/>
    </source>
</evidence>
<keyword evidence="3" id="KW-0378">Hydrolase</keyword>
<gene>
    <name evidence="3" type="ORF">NEF87_004773</name>
</gene>
<dbReference type="PANTHER" id="PTHR44591">
    <property type="entry name" value="STRESS RESPONSE REGULATOR PROTEIN 1"/>
    <property type="match status" value="1"/>
</dbReference>
<organism evidence="3 4">
    <name type="scientific">Candidatus Lokiarchaeum ossiferum</name>
    <dbReference type="NCBI Taxonomy" id="2951803"/>
    <lineage>
        <taxon>Archaea</taxon>
        <taxon>Promethearchaeati</taxon>
        <taxon>Promethearchaeota</taxon>
        <taxon>Promethearchaeia</taxon>
        <taxon>Promethearchaeales</taxon>
        <taxon>Promethearchaeaceae</taxon>
        <taxon>Candidatus Lokiarchaeum</taxon>
    </lineage>
</organism>
<dbReference type="InterPro" id="IPR011006">
    <property type="entry name" value="CheY-like_superfamily"/>
</dbReference>
<name>A0ABY6HY73_9ARCH</name>
<dbReference type="InterPro" id="IPR050595">
    <property type="entry name" value="Bact_response_regulator"/>
</dbReference>
<dbReference type="GO" id="GO:0050568">
    <property type="term" value="F:protein-glutamine glutaminase activity"/>
    <property type="evidence" value="ECO:0007669"/>
    <property type="project" value="UniProtKB-EC"/>
</dbReference>
<keyword evidence="1" id="KW-0597">Phosphoprotein</keyword>
<dbReference type="Pfam" id="PF00072">
    <property type="entry name" value="Response_reg"/>
    <property type="match status" value="1"/>
</dbReference>
<evidence type="ECO:0000313" key="4">
    <source>
        <dbReference type="Proteomes" id="UP001208689"/>
    </source>
</evidence>
<reference evidence="3" key="1">
    <citation type="submission" date="2022-09" db="EMBL/GenBank/DDBJ databases">
        <title>Actin cytoskeleton and complex cell architecture in an #Asgard archaeon.</title>
        <authorList>
            <person name="Ponce Toledo R.I."/>
            <person name="Schleper C."/>
            <person name="Rodrigues Oliveira T."/>
            <person name="Wollweber F."/>
            <person name="Xu J."/>
            <person name="Rittmann S."/>
            <person name="Klingl A."/>
            <person name="Pilhofer M."/>
        </authorList>
    </citation>
    <scope>NUCLEOTIDE SEQUENCE</scope>
    <source>
        <strain evidence="3">B-35</strain>
    </source>
</reference>
<keyword evidence="4" id="KW-1185">Reference proteome</keyword>
<dbReference type="SMART" id="SM00448">
    <property type="entry name" value="REC"/>
    <property type="match status" value="1"/>
</dbReference>
<dbReference type="PROSITE" id="PS50110">
    <property type="entry name" value="RESPONSE_REGULATORY"/>
    <property type="match status" value="1"/>
</dbReference>
<dbReference type="Gene3D" id="3.40.50.2300">
    <property type="match status" value="1"/>
</dbReference>
<evidence type="ECO:0000256" key="1">
    <source>
        <dbReference type="ARBA" id="ARBA00022553"/>
    </source>
</evidence>
<sequence>MVTAVIQGRQIQVLLVEDDYITSSAFKIMINSMNMHVVKSVSSGEASIIASAEIKPDLIVMDIILEGKITGIEAARIINQNLSIPIIFLTGSRLYPSKTSNKDNYPFEIIQKPLTSENDFLKVVKKILRDIPVFSNETDLFHISST</sequence>
<protein>
    <submittedName>
        <fullName evidence="3">Protein-glutamate methylesterase/protein-glutamine glutaminase</fullName>
        <ecNumber evidence="3">3.5.1.44</ecNumber>
    </submittedName>
</protein>
<proteinExistence type="predicted"/>
<feature type="domain" description="Response regulatory" evidence="2">
    <location>
        <begin position="12"/>
        <end position="127"/>
    </location>
</feature>
<accession>A0ABY6HY73</accession>
<dbReference type="InterPro" id="IPR001789">
    <property type="entry name" value="Sig_transdc_resp-reg_receiver"/>
</dbReference>
<dbReference type="PANTHER" id="PTHR44591:SF3">
    <property type="entry name" value="RESPONSE REGULATORY DOMAIN-CONTAINING PROTEIN"/>
    <property type="match status" value="1"/>
</dbReference>
<dbReference type="EC" id="3.5.1.44" evidence="3"/>